<dbReference type="InterPro" id="IPR001917">
    <property type="entry name" value="Aminotrans_II_pyridoxalP_BS"/>
</dbReference>
<evidence type="ECO:0000256" key="5">
    <source>
        <dbReference type="ARBA" id="ARBA00022898"/>
    </source>
</evidence>
<dbReference type="InterPro" id="IPR015422">
    <property type="entry name" value="PyrdxlP-dep_Trfase_small"/>
</dbReference>
<comment type="function">
    <text evidence="6">Aminotransferase that catalyzes the conversion of aromatic amino acids and 2-oxoglutarate into corresponding aromatic oxo acids and L-glutamate.</text>
</comment>
<reference evidence="8 9" key="1">
    <citation type="submission" date="2016-11" db="EMBL/GenBank/DDBJ databases">
        <authorList>
            <person name="Jaros S."/>
            <person name="Januszkiewicz K."/>
            <person name="Wedrychowicz H."/>
        </authorList>
    </citation>
    <scope>NUCLEOTIDE SEQUENCE [LARGE SCALE GENOMIC DNA]</scope>
    <source>
        <strain evidence="8 9">DSM 44523</strain>
    </source>
</reference>
<evidence type="ECO:0000259" key="7">
    <source>
        <dbReference type="Pfam" id="PF00155"/>
    </source>
</evidence>
<dbReference type="GO" id="GO:0008793">
    <property type="term" value="F:aromatic-amino-acid transaminase activity"/>
    <property type="evidence" value="ECO:0007669"/>
    <property type="project" value="UniProtKB-UniRule"/>
</dbReference>
<accession>A0A1M4VLG5</accession>
<dbReference type="OrthoDB" id="9809616at2"/>
<dbReference type="Pfam" id="PF00155">
    <property type="entry name" value="Aminotran_1_2"/>
    <property type="match status" value="1"/>
</dbReference>
<dbReference type="InterPro" id="IPR015421">
    <property type="entry name" value="PyrdxlP-dep_Trfase_major"/>
</dbReference>
<dbReference type="HAMAP" id="MF_01023">
    <property type="entry name" value="HisC_aminotrans_2"/>
    <property type="match status" value="1"/>
</dbReference>
<dbReference type="Gene3D" id="3.90.1150.10">
    <property type="entry name" value="Aspartate Aminotransferase, domain 1"/>
    <property type="match status" value="1"/>
</dbReference>
<dbReference type="InterPro" id="IPR050106">
    <property type="entry name" value="HistidinolP_aminotransfase"/>
</dbReference>
<dbReference type="NCBIfam" id="TIGR01141">
    <property type="entry name" value="hisC"/>
    <property type="match status" value="1"/>
</dbReference>
<dbReference type="GO" id="GO:0030170">
    <property type="term" value="F:pyridoxal phosphate binding"/>
    <property type="evidence" value="ECO:0007669"/>
    <property type="project" value="UniProtKB-UniRule"/>
</dbReference>
<dbReference type="AlphaFoldDB" id="A0A1M4VLG5"/>
<keyword evidence="4 6" id="KW-0808">Transferase</keyword>
<keyword evidence="3 6" id="KW-0032">Aminotransferase</keyword>
<dbReference type="InterPro" id="IPR004839">
    <property type="entry name" value="Aminotransferase_I/II_large"/>
</dbReference>
<dbReference type="NCBIfam" id="NF002878">
    <property type="entry name" value="PRK03321.1"/>
    <property type="match status" value="1"/>
</dbReference>
<dbReference type="InterPro" id="IPR024892">
    <property type="entry name" value="ArAT"/>
</dbReference>
<dbReference type="HAMAP" id="MF_01513">
    <property type="entry name" value="Phe_aminotrans_2"/>
    <property type="match status" value="1"/>
</dbReference>
<evidence type="ECO:0000313" key="8">
    <source>
        <dbReference type="EMBL" id="SHE69891.1"/>
    </source>
</evidence>
<dbReference type="GO" id="GO:0000105">
    <property type="term" value="P:L-histidine biosynthetic process"/>
    <property type="evidence" value="ECO:0007669"/>
    <property type="project" value="InterPro"/>
</dbReference>
<dbReference type="GO" id="GO:0004400">
    <property type="term" value="F:histidinol-phosphate transaminase activity"/>
    <property type="evidence" value="ECO:0007669"/>
    <property type="project" value="InterPro"/>
</dbReference>
<feature type="modified residue" description="N6-(pyridoxal phosphate)lysine" evidence="6">
    <location>
        <position position="216"/>
    </location>
</feature>
<dbReference type="STRING" id="2017.SAMN05444320_101812"/>
<keyword evidence="5 6" id="KW-0663">Pyridoxal phosphate</keyword>
<feature type="domain" description="Aminotransferase class I/classII large" evidence="7">
    <location>
        <begin position="25"/>
        <end position="343"/>
    </location>
</feature>
<dbReference type="PROSITE" id="PS00599">
    <property type="entry name" value="AA_TRANSFER_CLASS_2"/>
    <property type="match status" value="1"/>
</dbReference>
<dbReference type="Proteomes" id="UP000184501">
    <property type="component" value="Unassembled WGS sequence"/>
</dbReference>
<dbReference type="InterPro" id="IPR005861">
    <property type="entry name" value="HisP_aminotrans"/>
</dbReference>
<evidence type="ECO:0000256" key="4">
    <source>
        <dbReference type="ARBA" id="ARBA00022679"/>
    </source>
</evidence>
<comment type="similarity">
    <text evidence="6">Belongs to the class-II pyridoxal-phosphate-dependent aminotransferase family.</text>
</comment>
<comment type="subunit">
    <text evidence="2 6">Homodimer.</text>
</comment>
<dbReference type="EMBL" id="FQVN01000001">
    <property type="protein sequence ID" value="SHE69891.1"/>
    <property type="molecule type" value="Genomic_DNA"/>
</dbReference>
<evidence type="ECO:0000256" key="6">
    <source>
        <dbReference type="HAMAP-Rule" id="MF_01513"/>
    </source>
</evidence>
<dbReference type="RefSeq" id="WP_073479900.1">
    <property type="nucleotide sequence ID" value="NZ_FQVN01000001.1"/>
</dbReference>
<dbReference type="InterPro" id="IPR015424">
    <property type="entry name" value="PyrdxlP-dep_Trfase"/>
</dbReference>
<gene>
    <name evidence="6" type="primary">pat</name>
    <name evidence="8" type="ORF">SAMN05444320_101812</name>
</gene>
<dbReference type="SUPFAM" id="SSF53383">
    <property type="entry name" value="PLP-dependent transferases"/>
    <property type="match status" value="1"/>
</dbReference>
<proteinExistence type="inferred from homology"/>
<keyword evidence="9" id="KW-1185">Reference proteome</keyword>
<dbReference type="PANTHER" id="PTHR43643:SF3">
    <property type="entry name" value="HISTIDINOL-PHOSPHATE AMINOTRANSFERASE"/>
    <property type="match status" value="1"/>
</dbReference>
<evidence type="ECO:0000256" key="3">
    <source>
        <dbReference type="ARBA" id="ARBA00022576"/>
    </source>
</evidence>
<dbReference type="CDD" id="cd00609">
    <property type="entry name" value="AAT_like"/>
    <property type="match status" value="1"/>
</dbReference>
<protein>
    <recommendedName>
        <fullName evidence="6">Aromatic amino acid aminotransferase</fullName>
        <shortName evidence="6">ArAT</shortName>
        <ecNumber evidence="6">2.6.1.57</ecNumber>
    </recommendedName>
</protein>
<organism evidence="8 9">
    <name type="scientific">Streptoalloteichus hindustanus</name>
    <dbReference type="NCBI Taxonomy" id="2017"/>
    <lineage>
        <taxon>Bacteria</taxon>
        <taxon>Bacillati</taxon>
        <taxon>Actinomycetota</taxon>
        <taxon>Actinomycetes</taxon>
        <taxon>Pseudonocardiales</taxon>
        <taxon>Pseudonocardiaceae</taxon>
        <taxon>Streptoalloteichus</taxon>
    </lineage>
</organism>
<comment type="catalytic activity">
    <reaction evidence="6">
        <text>an aromatic L-alpha-amino acid + 2-oxoglutarate = an aromatic oxo-acid + L-glutamate</text>
        <dbReference type="Rhea" id="RHEA:17533"/>
        <dbReference type="ChEBI" id="CHEBI:16810"/>
        <dbReference type="ChEBI" id="CHEBI:29985"/>
        <dbReference type="ChEBI" id="CHEBI:73309"/>
        <dbReference type="ChEBI" id="CHEBI:84824"/>
        <dbReference type="EC" id="2.6.1.57"/>
    </reaction>
</comment>
<dbReference type="Gene3D" id="3.40.640.10">
    <property type="entry name" value="Type I PLP-dependent aspartate aminotransferase-like (Major domain)"/>
    <property type="match status" value="1"/>
</dbReference>
<name>A0A1M4VLG5_STRHI</name>
<evidence type="ECO:0000256" key="2">
    <source>
        <dbReference type="ARBA" id="ARBA00011738"/>
    </source>
</evidence>
<dbReference type="PANTHER" id="PTHR43643">
    <property type="entry name" value="HISTIDINOL-PHOSPHATE AMINOTRANSFERASE 2"/>
    <property type="match status" value="1"/>
</dbReference>
<dbReference type="EC" id="2.6.1.57" evidence="6"/>
<comment type="cofactor">
    <cofactor evidence="1 6">
        <name>pyridoxal 5'-phosphate</name>
        <dbReference type="ChEBI" id="CHEBI:597326"/>
    </cofactor>
</comment>
<sequence length="350" mass="37620">MIVRIRADLERLPGYVPGRTVPGAVKLASNEVSLGPLPSVVEAIARAGAEVNRYPDSAATALVDRLADRLDVTPDQIAVGCGSVTLCQQLVQATCGEADEVVFPWRSFEAYPIIVQVVGARQTRVALTPGHGLDLDAMAAAITPATRLVFVCNPNNPTGTPLRRAALERFLDSVPSDVLVVLDEAYREFVTDAEVPDGVELARGRDNVAVLRTFSKAYGLAGLRVGYCVAEPDVAAALRKVYMPFSVNSVAQAAAIASLDAEDELLARCRDVVAERERVRAELLSVGFEVPETQANFVWLPLGERTQAFNEHCLENKVVVRAFAGEGARVTIGTREENDTFLSAARSFTA</sequence>
<evidence type="ECO:0000256" key="1">
    <source>
        <dbReference type="ARBA" id="ARBA00001933"/>
    </source>
</evidence>
<evidence type="ECO:0000313" key="9">
    <source>
        <dbReference type="Proteomes" id="UP000184501"/>
    </source>
</evidence>